<comment type="caution">
    <text evidence="1">The sequence shown here is derived from an EMBL/GenBank/DDBJ whole genome shotgun (WGS) entry which is preliminary data.</text>
</comment>
<dbReference type="SUPFAM" id="SSF52058">
    <property type="entry name" value="L domain-like"/>
    <property type="match status" value="1"/>
</dbReference>
<gene>
    <name evidence="1" type="ORF">M9Y10_008054</name>
</gene>
<dbReference type="Gene3D" id="3.80.10.10">
    <property type="entry name" value="Ribonuclease Inhibitor"/>
    <property type="match status" value="1"/>
</dbReference>
<dbReference type="InterPro" id="IPR026906">
    <property type="entry name" value="LRR_5"/>
</dbReference>
<name>A0ABR2IX99_9EUKA</name>
<dbReference type="Pfam" id="PF13306">
    <property type="entry name" value="LRR_5"/>
    <property type="match status" value="1"/>
</dbReference>
<evidence type="ECO:0000313" key="1">
    <source>
        <dbReference type="EMBL" id="KAK8870177.1"/>
    </source>
</evidence>
<organism evidence="1 2">
    <name type="scientific">Tritrichomonas musculus</name>
    <dbReference type="NCBI Taxonomy" id="1915356"/>
    <lineage>
        <taxon>Eukaryota</taxon>
        <taxon>Metamonada</taxon>
        <taxon>Parabasalia</taxon>
        <taxon>Tritrichomonadida</taxon>
        <taxon>Tritrichomonadidae</taxon>
        <taxon>Tritrichomonas</taxon>
    </lineage>
</organism>
<dbReference type="InterPro" id="IPR032675">
    <property type="entry name" value="LRR_dom_sf"/>
</dbReference>
<reference evidence="1 2" key="1">
    <citation type="submission" date="2024-04" db="EMBL/GenBank/DDBJ databases">
        <title>Tritrichomonas musculus Genome.</title>
        <authorList>
            <person name="Alves-Ferreira E."/>
            <person name="Grigg M."/>
            <person name="Lorenzi H."/>
            <person name="Galac M."/>
        </authorList>
    </citation>
    <scope>NUCLEOTIDE SEQUENCE [LARGE SCALE GENOMIC DNA]</scope>
    <source>
        <strain evidence="1 2">EAF2021</strain>
    </source>
</reference>
<proteinExistence type="predicted"/>
<evidence type="ECO:0000313" key="2">
    <source>
        <dbReference type="Proteomes" id="UP001470230"/>
    </source>
</evidence>
<protein>
    <recommendedName>
        <fullName evidence="3">Leucine-rich repeat domain-containing protein</fullName>
    </recommendedName>
</protein>
<dbReference type="Proteomes" id="UP001470230">
    <property type="component" value="Unassembled WGS sequence"/>
</dbReference>
<sequence>MNHSEYDKKELRTLYKVENMNLTREISILSQMSHPSVVELEDGWCTRLDHLTEVEVDRGNARYSRIGGKPVIGKSDISNEDYDTLIFCTRDSIEANIPATIKIIGAFSFSNSKFSRIQIPSHVTQICEGAFSCFHKLSRFEFEPNSELRTIGEGTFFYSALASIQIPSHVTQICERAFCKCDKLQIVEIDENSLEESIGVDTFRSSEIIMLPVHEKQKIHNQTSTTDQ</sequence>
<dbReference type="EMBL" id="JAPFFF010000014">
    <property type="protein sequence ID" value="KAK8870177.1"/>
    <property type="molecule type" value="Genomic_DNA"/>
</dbReference>
<accession>A0ABR2IX99</accession>
<evidence type="ECO:0008006" key="3">
    <source>
        <dbReference type="Google" id="ProtNLM"/>
    </source>
</evidence>
<keyword evidence="2" id="KW-1185">Reference proteome</keyword>